<dbReference type="InterPro" id="IPR007627">
    <property type="entry name" value="RNA_pol_sigma70_r2"/>
</dbReference>
<dbReference type="CDD" id="cd06171">
    <property type="entry name" value="Sigma70_r4"/>
    <property type="match status" value="1"/>
</dbReference>
<name>A0AA51X609_9GAMM</name>
<protein>
    <submittedName>
        <fullName evidence="7">RNA polymerase sigma factor</fullName>
    </submittedName>
</protein>
<feature type="domain" description="RNA polymerase sigma factor 70 region 4 type 2" evidence="6">
    <location>
        <begin position="143"/>
        <end position="194"/>
    </location>
</feature>
<dbReference type="SUPFAM" id="SSF88659">
    <property type="entry name" value="Sigma3 and sigma4 domains of RNA polymerase sigma factors"/>
    <property type="match status" value="1"/>
</dbReference>
<dbReference type="Gene3D" id="1.10.1740.10">
    <property type="match status" value="1"/>
</dbReference>
<evidence type="ECO:0000259" key="5">
    <source>
        <dbReference type="Pfam" id="PF04542"/>
    </source>
</evidence>
<feature type="domain" description="RNA polymerase sigma-70 region 2" evidence="5">
    <location>
        <begin position="37"/>
        <end position="98"/>
    </location>
</feature>
<accession>A0AA51X609</accession>
<dbReference type="SUPFAM" id="SSF88946">
    <property type="entry name" value="Sigma2 domain of RNA polymerase sigma factors"/>
    <property type="match status" value="1"/>
</dbReference>
<evidence type="ECO:0000256" key="1">
    <source>
        <dbReference type="ARBA" id="ARBA00010641"/>
    </source>
</evidence>
<evidence type="ECO:0000256" key="3">
    <source>
        <dbReference type="ARBA" id="ARBA00023082"/>
    </source>
</evidence>
<dbReference type="PANTHER" id="PTHR43133:SF53">
    <property type="entry name" value="ECF RNA POLYMERASE SIGMA-E FACTOR"/>
    <property type="match status" value="1"/>
</dbReference>
<gene>
    <name evidence="7" type="ORF">Q9312_14020</name>
</gene>
<dbReference type="InterPro" id="IPR013325">
    <property type="entry name" value="RNA_pol_sigma_r2"/>
</dbReference>
<dbReference type="KEGG" id="plei:Q9312_14020"/>
<dbReference type="RefSeq" id="WP_309201488.1">
    <property type="nucleotide sequence ID" value="NZ_CP133548.1"/>
</dbReference>
<dbReference type="Gene3D" id="1.10.10.10">
    <property type="entry name" value="Winged helix-like DNA-binding domain superfamily/Winged helix DNA-binding domain"/>
    <property type="match status" value="1"/>
</dbReference>
<dbReference type="Pfam" id="PF08281">
    <property type="entry name" value="Sigma70_r4_2"/>
    <property type="match status" value="1"/>
</dbReference>
<dbReference type="InterPro" id="IPR014284">
    <property type="entry name" value="RNA_pol_sigma-70_dom"/>
</dbReference>
<evidence type="ECO:0000256" key="2">
    <source>
        <dbReference type="ARBA" id="ARBA00023015"/>
    </source>
</evidence>
<dbReference type="InterPro" id="IPR039425">
    <property type="entry name" value="RNA_pol_sigma-70-like"/>
</dbReference>
<dbReference type="InterPro" id="IPR036388">
    <property type="entry name" value="WH-like_DNA-bd_sf"/>
</dbReference>
<dbReference type="InterPro" id="IPR013249">
    <property type="entry name" value="RNA_pol_sigma70_r4_t2"/>
</dbReference>
<evidence type="ECO:0000256" key="4">
    <source>
        <dbReference type="ARBA" id="ARBA00023163"/>
    </source>
</evidence>
<comment type="similarity">
    <text evidence="1">Belongs to the sigma-70 factor family. ECF subfamily.</text>
</comment>
<dbReference type="PANTHER" id="PTHR43133">
    <property type="entry name" value="RNA POLYMERASE ECF-TYPE SIGMA FACTO"/>
    <property type="match status" value="1"/>
</dbReference>
<dbReference type="AlphaFoldDB" id="A0AA51X609"/>
<keyword evidence="4" id="KW-0804">Transcription</keyword>
<evidence type="ECO:0000259" key="6">
    <source>
        <dbReference type="Pfam" id="PF08281"/>
    </source>
</evidence>
<dbReference type="GO" id="GO:0006352">
    <property type="term" value="P:DNA-templated transcription initiation"/>
    <property type="evidence" value="ECO:0007669"/>
    <property type="project" value="InterPro"/>
</dbReference>
<keyword evidence="2" id="KW-0805">Transcription regulation</keyword>
<dbReference type="EMBL" id="CP133548">
    <property type="protein sequence ID" value="WMS86336.1"/>
    <property type="molecule type" value="Genomic_DNA"/>
</dbReference>
<proteinExistence type="inferred from homology"/>
<dbReference type="InterPro" id="IPR013324">
    <property type="entry name" value="RNA_pol_sigma_r3/r4-like"/>
</dbReference>
<evidence type="ECO:0000313" key="8">
    <source>
        <dbReference type="Proteomes" id="UP001239782"/>
    </source>
</evidence>
<dbReference type="Pfam" id="PF04542">
    <property type="entry name" value="Sigma70_r2"/>
    <property type="match status" value="1"/>
</dbReference>
<dbReference type="NCBIfam" id="TIGR02937">
    <property type="entry name" value="sigma70-ECF"/>
    <property type="match status" value="1"/>
</dbReference>
<dbReference type="Proteomes" id="UP001239782">
    <property type="component" value="Chromosome"/>
</dbReference>
<sequence>MTTRLKNHHELPSDDELIQALLKYDSAVFERVTDAWYSVMYHIASSIAGESIADEIIQETWVSVMRSLPKFERRSSLKSWVMRILSNEAKTRWRKDSRQVSLEQLDGWNDDARYDQQGHWIEKHQAWHSDSPEDLLQAEELHDCIRKHLGKLPENQRVALTLKESGSHTLEQICNILDVSSSNVRVLMHRARDRILQVIERFEREGKC</sequence>
<dbReference type="GO" id="GO:0003677">
    <property type="term" value="F:DNA binding"/>
    <property type="evidence" value="ECO:0007669"/>
    <property type="project" value="InterPro"/>
</dbReference>
<evidence type="ECO:0000313" key="7">
    <source>
        <dbReference type="EMBL" id="WMS86336.1"/>
    </source>
</evidence>
<dbReference type="GO" id="GO:0016987">
    <property type="term" value="F:sigma factor activity"/>
    <property type="evidence" value="ECO:0007669"/>
    <property type="project" value="UniProtKB-KW"/>
</dbReference>
<keyword evidence="3" id="KW-0731">Sigma factor</keyword>
<organism evidence="7 8">
    <name type="scientific">Pleionea litopenaei</name>
    <dbReference type="NCBI Taxonomy" id="3070815"/>
    <lineage>
        <taxon>Bacteria</taxon>
        <taxon>Pseudomonadati</taxon>
        <taxon>Pseudomonadota</taxon>
        <taxon>Gammaproteobacteria</taxon>
        <taxon>Oceanospirillales</taxon>
        <taxon>Pleioneaceae</taxon>
        <taxon>Pleionea</taxon>
    </lineage>
</organism>
<keyword evidence="8" id="KW-1185">Reference proteome</keyword>
<reference evidence="7 8" key="1">
    <citation type="submission" date="2023-08" db="EMBL/GenBank/DDBJ databases">
        <title>Pleionea litopenaei sp. nov., isolated from stomach of juvenile Litopenaeus vannamei.</title>
        <authorList>
            <person name="Rho A.M."/>
            <person name="Hwang C.Y."/>
        </authorList>
    </citation>
    <scope>NUCLEOTIDE SEQUENCE [LARGE SCALE GENOMIC DNA]</scope>
    <source>
        <strain evidence="7 8">HL-JVS1</strain>
    </source>
</reference>